<reference evidence="2" key="1">
    <citation type="journal article" date="2019" name="Int. J. Syst. Evol. Microbiol.">
        <title>The Global Catalogue of Microorganisms (GCM) 10K type strain sequencing project: providing services to taxonomists for standard genome sequencing and annotation.</title>
        <authorList>
            <consortium name="The Broad Institute Genomics Platform"/>
            <consortium name="The Broad Institute Genome Sequencing Center for Infectious Disease"/>
            <person name="Wu L."/>
            <person name="Ma J."/>
        </authorList>
    </citation>
    <scope>NUCLEOTIDE SEQUENCE [LARGE SCALE GENOMIC DNA]</scope>
    <source>
        <strain evidence="2">CCUG 56608</strain>
    </source>
</reference>
<evidence type="ECO:0000313" key="2">
    <source>
        <dbReference type="Proteomes" id="UP001597041"/>
    </source>
</evidence>
<dbReference type="Pfam" id="PF14398">
    <property type="entry name" value="ATPgrasp_YheCD"/>
    <property type="match status" value="1"/>
</dbReference>
<gene>
    <name evidence="1" type="ORF">ACFQ19_00140</name>
</gene>
<organism evidence="1 2">
    <name type="scientific">Oceanobacillus locisalsi</name>
    <dbReference type="NCBI Taxonomy" id="546107"/>
    <lineage>
        <taxon>Bacteria</taxon>
        <taxon>Bacillati</taxon>
        <taxon>Bacillota</taxon>
        <taxon>Bacilli</taxon>
        <taxon>Bacillales</taxon>
        <taxon>Bacillaceae</taxon>
        <taxon>Oceanobacillus</taxon>
    </lineage>
</organism>
<dbReference type="SUPFAM" id="SSF56059">
    <property type="entry name" value="Glutathione synthetase ATP-binding domain-like"/>
    <property type="match status" value="1"/>
</dbReference>
<dbReference type="RefSeq" id="WP_379589820.1">
    <property type="nucleotide sequence ID" value="NZ_JBHTKK010000001.1"/>
</dbReference>
<dbReference type="Proteomes" id="UP001597041">
    <property type="component" value="Unassembled WGS sequence"/>
</dbReference>
<dbReference type="InterPro" id="IPR026838">
    <property type="entry name" value="YheC/D"/>
</dbReference>
<comment type="caution">
    <text evidence="1">The sequence shown here is derived from an EMBL/GenBank/DDBJ whole genome shotgun (WGS) entry which is preliminary data.</text>
</comment>
<proteinExistence type="predicted"/>
<accession>A0ABW3NDD6</accession>
<evidence type="ECO:0000313" key="1">
    <source>
        <dbReference type="EMBL" id="MFD1064420.1"/>
    </source>
</evidence>
<dbReference type="EMBL" id="JBHTKK010000001">
    <property type="protein sequence ID" value="MFD1064420.1"/>
    <property type="molecule type" value="Genomic_DNA"/>
</dbReference>
<keyword evidence="2" id="KW-1185">Reference proteome</keyword>
<name>A0ABW3NDD6_9BACI</name>
<protein>
    <submittedName>
        <fullName evidence="1">YheC/YheD family protein</fullName>
    </submittedName>
</protein>
<sequence length="343" mass="39495">MLVGLMQPFKQPTDLAKQIAIQAQSKGIDILYINPSAVDEEDNTVSGLMLHGDTWENVEKDLPEIIDVSVFCLKAKRKIKYLQQHAYLTEDGKHRISKENVQEMLHKDQQLQTYAIPTSRCKTFSIIKGFLLKYNKVVVRPIYSSPGENIYKIEQVDTDTFVVSHQKSKVKLTLKETFSYFQDMISNHSYIVQKYIPSKTEQGEPFNCRIHVEKNKEGKWTIVQKYIRVGTGQLVSPNSQQGVVTFDASMFLKLKFFEDAPAVENHLDTMALHIAKKIEKTRKKELVTLGFDIGIDQDKNLFLFEAISAPDTSLLEEKVAQLRTDYYAYLVKQHTRPFPKKHM</sequence>